<organism evidence="2 3">
    <name type="scientific">Candidatus Lloydbacteria bacterium RIFCSPHIGHO2_01_FULL_41_20</name>
    <dbReference type="NCBI Taxonomy" id="1798657"/>
    <lineage>
        <taxon>Bacteria</taxon>
        <taxon>Candidatus Lloydiibacteriota</taxon>
    </lineage>
</organism>
<dbReference type="EMBL" id="MHLH01000015">
    <property type="protein sequence ID" value="OGZ03674.1"/>
    <property type="molecule type" value="Genomic_DNA"/>
</dbReference>
<evidence type="ECO:0000313" key="3">
    <source>
        <dbReference type="Proteomes" id="UP000178841"/>
    </source>
</evidence>
<sequence>MGKILFALVIALIVPSSTSFGENDGEAIPHSGKQRVFEKIKGWVHFRPIYAQIANLEAGIKGRCEVSVKKIVIIFFSPCITVKFPKKAIIYYFVFNTNEDMELFQKPNMLVRVIGWDEIEFIYLRDAI</sequence>
<accession>A0A1G2CQL6</accession>
<protein>
    <submittedName>
        <fullName evidence="2">Uncharacterized protein</fullName>
    </submittedName>
</protein>
<name>A0A1G2CQL6_9BACT</name>
<feature type="chain" id="PRO_5009582383" evidence="1">
    <location>
        <begin position="22"/>
        <end position="128"/>
    </location>
</feature>
<feature type="signal peptide" evidence="1">
    <location>
        <begin position="1"/>
        <end position="21"/>
    </location>
</feature>
<evidence type="ECO:0000313" key="2">
    <source>
        <dbReference type="EMBL" id="OGZ03674.1"/>
    </source>
</evidence>
<evidence type="ECO:0000256" key="1">
    <source>
        <dbReference type="SAM" id="SignalP"/>
    </source>
</evidence>
<comment type="caution">
    <text evidence="2">The sequence shown here is derived from an EMBL/GenBank/DDBJ whole genome shotgun (WGS) entry which is preliminary data.</text>
</comment>
<dbReference type="Proteomes" id="UP000178841">
    <property type="component" value="Unassembled WGS sequence"/>
</dbReference>
<keyword evidence="1" id="KW-0732">Signal</keyword>
<reference evidence="2 3" key="1">
    <citation type="journal article" date="2016" name="Nat. Commun.">
        <title>Thousands of microbial genomes shed light on interconnected biogeochemical processes in an aquifer system.</title>
        <authorList>
            <person name="Anantharaman K."/>
            <person name="Brown C.T."/>
            <person name="Hug L.A."/>
            <person name="Sharon I."/>
            <person name="Castelle C.J."/>
            <person name="Probst A.J."/>
            <person name="Thomas B.C."/>
            <person name="Singh A."/>
            <person name="Wilkins M.J."/>
            <person name="Karaoz U."/>
            <person name="Brodie E.L."/>
            <person name="Williams K.H."/>
            <person name="Hubbard S.S."/>
            <person name="Banfield J.F."/>
        </authorList>
    </citation>
    <scope>NUCLEOTIDE SEQUENCE [LARGE SCALE GENOMIC DNA]</scope>
</reference>
<dbReference type="AlphaFoldDB" id="A0A1G2CQL6"/>
<gene>
    <name evidence="2" type="ORF">A2648_01825</name>
</gene>
<proteinExistence type="predicted"/>